<dbReference type="InterPro" id="IPR052157">
    <property type="entry name" value="BCAA_transport_permease"/>
</dbReference>
<sequence length="345" mass="37039">MNFQIAMLLGQDGITNGAIYALLALSILLVFTVTRILLIPQGEFVTYGALTMATLQEGHPTALVWLLLGLTIIDCALDLYAAARSSRGFLFPKRILAKLGYALLMVVLIMKLPLADLPMAIQALLTLALVVPLGPQIYRLVFQPIASASSLVLLIVSIAVHVSMVGIALLLFGPEGARTRPFSEAGLELGPVTFNSQTLWVLAVSLGLIVGLFLFFERTLYGKALRATAVNRMGARLMGISPTLAGKATFLVATFIGALSGILIAPITTLYFDSGFIISLKGFVGAIIGGLVSYPIAAMGAVAVGLIEAFSMFWASNYKEIIVFTLIIPFLLWRSFTSRHVEEDE</sequence>
<keyword evidence="5" id="KW-0029">Amino-acid transport</keyword>
<keyword evidence="7 9" id="KW-0472">Membrane</keyword>
<comment type="subcellular location">
    <subcellularLocation>
        <location evidence="1">Cell inner membrane</location>
        <topology evidence="1">Multi-pass membrane protein</topology>
    </subcellularLocation>
</comment>
<feature type="transmembrane region" description="Helical" evidence="9">
    <location>
        <begin position="318"/>
        <end position="336"/>
    </location>
</feature>
<keyword evidence="2" id="KW-0813">Transport</keyword>
<evidence type="ECO:0000256" key="5">
    <source>
        <dbReference type="ARBA" id="ARBA00022970"/>
    </source>
</evidence>
<organism evidence="10 11">
    <name type="scientific">Pseudomonas syringae</name>
    <dbReference type="NCBI Taxonomy" id="317"/>
    <lineage>
        <taxon>Bacteria</taxon>
        <taxon>Pseudomonadati</taxon>
        <taxon>Pseudomonadota</taxon>
        <taxon>Gammaproteobacteria</taxon>
        <taxon>Pseudomonadales</taxon>
        <taxon>Pseudomonadaceae</taxon>
        <taxon>Pseudomonas</taxon>
    </lineage>
</organism>
<dbReference type="GO" id="GO:0005886">
    <property type="term" value="C:plasma membrane"/>
    <property type="evidence" value="ECO:0007669"/>
    <property type="project" value="UniProtKB-SubCell"/>
</dbReference>
<dbReference type="PATRIC" id="fig|317.175.peg.5266"/>
<keyword evidence="3" id="KW-1003">Cell membrane</keyword>
<dbReference type="PANTHER" id="PTHR11795">
    <property type="entry name" value="BRANCHED-CHAIN AMINO ACID TRANSPORT SYSTEM PERMEASE PROTEIN LIVH"/>
    <property type="match status" value="1"/>
</dbReference>
<comment type="caution">
    <text evidence="10">The sequence shown here is derived from an EMBL/GenBank/DDBJ whole genome shotgun (WGS) entry which is preliminary data.</text>
</comment>
<dbReference type="GO" id="GO:0006865">
    <property type="term" value="P:amino acid transport"/>
    <property type="evidence" value="ECO:0007669"/>
    <property type="project" value="UniProtKB-KW"/>
</dbReference>
<proteinExistence type="inferred from homology"/>
<reference evidence="10 11" key="1">
    <citation type="submission" date="2014-07" db="EMBL/GenBank/DDBJ databases">
        <title>Draft Genome Sequences of Environmental Pseudomonas syringae strains.</title>
        <authorList>
            <person name="Baltrus D.A."/>
            <person name="Berge O."/>
            <person name="Morris C."/>
        </authorList>
    </citation>
    <scope>NUCLEOTIDE SEQUENCE [LARGE SCALE GENOMIC DNA]</scope>
    <source>
        <strain evidence="10 11">GAW0119</strain>
    </source>
</reference>
<dbReference type="RefSeq" id="WP_032631770.1">
    <property type="nucleotide sequence ID" value="NZ_JPQU01000100.1"/>
</dbReference>
<evidence type="ECO:0000256" key="7">
    <source>
        <dbReference type="ARBA" id="ARBA00023136"/>
    </source>
</evidence>
<dbReference type="EMBL" id="JPQU01000100">
    <property type="protein sequence ID" value="KFE50633.1"/>
    <property type="molecule type" value="Genomic_DNA"/>
</dbReference>
<evidence type="ECO:0000313" key="10">
    <source>
        <dbReference type="EMBL" id="KFE50633.1"/>
    </source>
</evidence>
<evidence type="ECO:0000256" key="9">
    <source>
        <dbReference type="SAM" id="Phobius"/>
    </source>
</evidence>
<dbReference type="OrthoDB" id="9807115at2"/>
<feature type="transmembrane region" description="Helical" evidence="9">
    <location>
        <begin position="62"/>
        <end position="83"/>
    </location>
</feature>
<dbReference type="InterPro" id="IPR001851">
    <property type="entry name" value="ABC_transp_permease"/>
</dbReference>
<evidence type="ECO:0000256" key="4">
    <source>
        <dbReference type="ARBA" id="ARBA00022692"/>
    </source>
</evidence>
<evidence type="ECO:0000256" key="6">
    <source>
        <dbReference type="ARBA" id="ARBA00022989"/>
    </source>
</evidence>
<dbReference type="GO" id="GO:0022857">
    <property type="term" value="F:transmembrane transporter activity"/>
    <property type="evidence" value="ECO:0007669"/>
    <property type="project" value="InterPro"/>
</dbReference>
<evidence type="ECO:0000256" key="2">
    <source>
        <dbReference type="ARBA" id="ARBA00022448"/>
    </source>
</evidence>
<dbReference type="CDD" id="cd06582">
    <property type="entry name" value="TM_PBP1_LivH_like"/>
    <property type="match status" value="1"/>
</dbReference>
<feature type="transmembrane region" description="Helical" evidence="9">
    <location>
        <begin position="150"/>
        <end position="172"/>
    </location>
</feature>
<feature type="transmembrane region" description="Helical" evidence="9">
    <location>
        <begin position="283"/>
        <end position="306"/>
    </location>
</feature>
<feature type="transmembrane region" description="Helical" evidence="9">
    <location>
        <begin position="20"/>
        <end position="42"/>
    </location>
</feature>
<feature type="transmembrane region" description="Helical" evidence="9">
    <location>
        <begin position="248"/>
        <end position="271"/>
    </location>
</feature>
<evidence type="ECO:0000256" key="8">
    <source>
        <dbReference type="ARBA" id="ARBA00037998"/>
    </source>
</evidence>
<dbReference type="PANTHER" id="PTHR11795:SF450">
    <property type="entry name" value="ABC TRANSPORTER PERMEASE PROTEIN"/>
    <property type="match status" value="1"/>
</dbReference>
<keyword evidence="4 9" id="KW-0812">Transmembrane</keyword>
<dbReference type="Proteomes" id="UP000028631">
    <property type="component" value="Unassembled WGS sequence"/>
</dbReference>
<protein>
    <submittedName>
        <fullName evidence="10">ABC transporter permease</fullName>
    </submittedName>
</protein>
<evidence type="ECO:0000313" key="11">
    <source>
        <dbReference type="Proteomes" id="UP000028631"/>
    </source>
</evidence>
<comment type="similarity">
    <text evidence="8">Belongs to the binding-protein-dependent transport system permease family. LivHM subfamily.</text>
</comment>
<evidence type="ECO:0000256" key="1">
    <source>
        <dbReference type="ARBA" id="ARBA00004429"/>
    </source>
</evidence>
<feature type="transmembrane region" description="Helical" evidence="9">
    <location>
        <begin position="198"/>
        <end position="216"/>
    </location>
</feature>
<accession>A0A085V5C0</accession>
<gene>
    <name evidence="10" type="ORF">IV01_25275</name>
</gene>
<feature type="transmembrane region" description="Helical" evidence="9">
    <location>
        <begin position="120"/>
        <end position="138"/>
    </location>
</feature>
<keyword evidence="6 9" id="KW-1133">Transmembrane helix</keyword>
<dbReference type="AlphaFoldDB" id="A0A085V5C0"/>
<keyword evidence="11" id="KW-1185">Reference proteome</keyword>
<dbReference type="Pfam" id="PF02653">
    <property type="entry name" value="BPD_transp_2"/>
    <property type="match status" value="1"/>
</dbReference>
<name>A0A085V5C0_PSESX</name>
<evidence type="ECO:0000256" key="3">
    <source>
        <dbReference type="ARBA" id="ARBA00022475"/>
    </source>
</evidence>
<feature type="transmembrane region" description="Helical" evidence="9">
    <location>
        <begin position="95"/>
        <end position="114"/>
    </location>
</feature>